<evidence type="ECO:0000313" key="1">
    <source>
        <dbReference type="EMBL" id="JAS72566.1"/>
    </source>
</evidence>
<name>A0A1B6HD00_9HEMI</name>
<reference evidence="1" key="1">
    <citation type="submission" date="2015-11" db="EMBL/GenBank/DDBJ databases">
        <title>De novo transcriptome assembly of four potential Pierce s Disease insect vectors from Arizona vineyards.</title>
        <authorList>
            <person name="Tassone E.E."/>
        </authorList>
    </citation>
    <scope>NUCLEOTIDE SEQUENCE</scope>
</reference>
<organism evidence="1">
    <name type="scientific">Homalodisca liturata</name>
    <dbReference type="NCBI Taxonomy" id="320908"/>
    <lineage>
        <taxon>Eukaryota</taxon>
        <taxon>Metazoa</taxon>
        <taxon>Ecdysozoa</taxon>
        <taxon>Arthropoda</taxon>
        <taxon>Hexapoda</taxon>
        <taxon>Insecta</taxon>
        <taxon>Pterygota</taxon>
        <taxon>Neoptera</taxon>
        <taxon>Paraneoptera</taxon>
        <taxon>Hemiptera</taxon>
        <taxon>Auchenorrhyncha</taxon>
        <taxon>Membracoidea</taxon>
        <taxon>Cicadellidae</taxon>
        <taxon>Cicadellinae</taxon>
        <taxon>Proconiini</taxon>
        <taxon>Homalodisca</taxon>
    </lineage>
</organism>
<gene>
    <name evidence="1" type="ORF">g.497</name>
</gene>
<dbReference type="AlphaFoldDB" id="A0A1B6HD00"/>
<protein>
    <submittedName>
        <fullName evidence="1">Uncharacterized protein</fullName>
    </submittedName>
</protein>
<sequence>QHVLFIQTGHRLDVDHPQYRLDVLAGVPPAPVVAGRKDKVGVVCAELPRSYGGGVGERGELRPVDAVEPDERPVRAAGDHHVVVHRVEPHQVHGEAPRPVAVRPHHVLLRLHRARDQLDLRLDAAHGEELHVPRTSDRAQPVVEPHRECLQHAEVAHVIDLHGLVRQPDAEHRPRKRHGVHLAREHQRGERLCALEVPDLQRLVEAPRYDELVVVVLQPLDPLPVRLHRVYPPGGVYADQRAVHQPGHRHAPEEGDREDRLAEVVAPLALRRLGRAVRPEAALPAVHRVDAHRGVPRCHGHGCAVGAECNVADGVCRAVW</sequence>
<dbReference type="EMBL" id="GECU01035140">
    <property type="protein sequence ID" value="JAS72566.1"/>
    <property type="molecule type" value="Transcribed_RNA"/>
</dbReference>
<proteinExistence type="predicted"/>
<feature type="non-terminal residue" evidence="1">
    <location>
        <position position="320"/>
    </location>
</feature>
<feature type="non-terminal residue" evidence="1">
    <location>
        <position position="1"/>
    </location>
</feature>
<accession>A0A1B6HD00</accession>